<reference evidence="3" key="2">
    <citation type="submission" date="2020-05" db="UniProtKB">
        <authorList>
            <consortium name="EnsemblMetazoa"/>
        </authorList>
    </citation>
    <scope>IDENTIFICATION</scope>
    <source>
        <strain evidence="3">JHB</strain>
    </source>
</reference>
<name>B0W6B8_CULQU</name>
<dbReference type="EnsemblMetazoa" id="CPIJ002669-RA">
    <property type="protein sequence ID" value="CPIJ002669-PA"/>
    <property type="gene ID" value="CPIJ002669"/>
</dbReference>
<dbReference type="STRING" id="7176.B0W6B8"/>
<dbReference type="VEuPathDB" id="VectorBase:CPIJ002669"/>
<feature type="compositionally biased region" description="Basic residues" evidence="1">
    <location>
        <begin position="26"/>
        <end position="41"/>
    </location>
</feature>
<feature type="region of interest" description="Disordered" evidence="1">
    <location>
        <begin position="1"/>
        <end position="61"/>
    </location>
</feature>
<dbReference type="Proteomes" id="UP000002320">
    <property type="component" value="Unassembled WGS sequence"/>
</dbReference>
<evidence type="ECO:0000313" key="4">
    <source>
        <dbReference type="Proteomes" id="UP000002320"/>
    </source>
</evidence>
<dbReference type="HOGENOM" id="CLU_829641_0_0_1"/>
<dbReference type="EMBL" id="DS231848">
    <property type="protein sequence ID" value="EDS36592.1"/>
    <property type="molecule type" value="Genomic_DNA"/>
</dbReference>
<dbReference type="InParanoid" id="B0W6B8"/>
<organism>
    <name type="scientific">Culex quinquefasciatus</name>
    <name type="common">Southern house mosquito</name>
    <name type="synonym">Culex pungens</name>
    <dbReference type="NCBI Taxonomy" id="7176"/>
    <lineage>
        <taxon>Eukaryota</taxon>
        <taxon>Metazoa</taxon>
        <taxon>Ecdysozoa</taxon>
        <taxon>Arthropoda</taxon>
        <taxon>Hexapoda</taxon>
        <taxon>Insecta</taxon>
        <taxon>Pterygota</taxon>
        <taxon>Neoptera</taxon>
        <taxon>Endopterygota</taxon>
        <taxon>Diptera</taxon>
        <taxon>Nematocera</taxon>
        <taxon>Culicoidea</taxon>
        <taxon>Culicidae</taxon>
        <taxon>Culicinae</taxon>
        <taxon>Culicini</taxon>
        <taxon>Culex</taxon>
        <taxon>Culex</taxon>
    </lineage>
</organism>
<sequence>METFSDIPSKQPLAVKTGGEAGILAKPRRSPTRKPNGHGRKGSGSALEVGSVTKPDTSGSSSASCLISYLFYLLCITSLGATIYSNIRQSYLEDRLFSLVSIEERLSLLETQIRDVYRSRPEAAYEDGGGAVTDFVRKFSVQLAELPRIRRDVSSLKLSRAVRQVATSGDGECMCPPAGYDKHVSALEELKTLSSTHYAQQALTNGDLDDRLTALLKHGQLIAERQQRLWDVASLLGSQTEARLTDLTGVARFLRKEVAEVRGDVTVAEKTLATYWQWVTLAVGGVLALKVAVWWKGAGLGGLLRLVGGNVAAIQWCLGRRFVVDVGVLARVLRS</sequence>
<keyword evidence="4" id="KW-1185">Reference proteome</keyword>
<protein>
    <submittedName>
        <fullName evidence="2 3">Uncharacterized protein</fullName>
    </submittedName>
</protein>
<evidence type="ECO:0000256" key="1">
    <source>
        <dbReference type="SAM" id="MobiDB-lite"/>
    </source>
</evidence>
<evidence type="ECO:0000313" key="2">
    <source>
        <dbReference type="EMBL" id="EDS36592.1"/>
    </source>
</evidence>
<gene>
    <name evidence="3" type="primary">6033860</name>
    <name evidence="2" type="ORF">CpipJ_CPIJ002669</name>
</gene>
<evidence type="ECO:0000313" key="3">
    <source>
        <dbReference type="EnsemblMetazoa" id="CPIJ002669-PA"/>
    </source>
</evidence>
<proteinExistence type="predicted"/>
<dbReference type="KEGG" id="cqu:CpipJ_CPIJ002669"/>
<accession>B0W6B8</accession>
<reference evidence="2" key="1">
    <citation type="submission" date="2007-03" db="EMBL/GenBank/DDBJ databases">
        <title>Annotation of Culex pipiens quinquefasciatus.</title>
        <authorList>
            <consortium name="The Broad Institute Genome Sequencing Platform"/>
            <person name="Atkinson P.W."/>
            <person name="Hemingway J."/>
            <person name="Christensen B.M."/>
            <person name="Higgs S."/>
            <person name="Kodira C."/>
            <person name="Hannick L."/>
            <person name="Megy K."/>
            <person name="O'Leary S."/>
            <person name="Pearson M."/>
            <person name="Haas B.J."/>
            <person name="Mauceli E."/>
            <person name="Wortman J.R."/>
            <person name="Lee N.H."/>
            <person name="Guigo R."/>
            <person name="Stanke M."/>
            <person name="Alvarado L."/>
            <person name="Amedeo P."/>
            <person name="Antoine C.H."/>
            <person name="Arensburger P."/>
            <person name="Bidwell S.L."/>
            <person name="Crawford M."/>
            <person name="Camaro F."/>
            <person name="Devon K."/>
            <person name="Engels R."/>
            <person name="Hammond M."/>
            <person name="Howarth C."/>
            <person name="Koehrsen M."/>
            <person name="Lawson D."/>
            <person name="Montgomery P."/>
            <person name="Nene V."/>
            <person name="Nusbaum C."/>
            <person name="Puiu D."/>
            <person name="Romero-Severson J."/>
            <person name="Severson D.W."/>
            <person name="Shumway M."/>
            <person name="Sisk P."/>
            <person name="Stolte C."/>
            <person name="Zeng Q."/>
            <person name="Eisenstadt E."/>
            <person name="Fraser-Liggett C."/>
            <person name="Strausberg R."/>
            <person name="Galagan J."/>
            <person name="Birren B."/>
            <person name="Collins F.H."/>
        </authorList>
    </citation>
    <scope>NUCLEOTIDE SEQUENCE [LARGE SCALE GENOMIC DNA]</scope>
    <source>
        <strain evidence="2">JHB</strain>
    </source>
</reference>
<dbReference type="AlphaFoldDB" id="B0W6B8"/>